<keyword evidence="8" id="KW-0808">Transferase</keyword>
<dbReference type="PROSITE" id="PS51186">
    <property type="entry name" value="GNAT"/>
    <property type="match status" value="1"/>
</dbReference>
<dbReference type="InterPro" id="IPR013815">
    <property type="entry name" value="ATP_grasp_subdomain_1"/>
</dbReference>
<keyword evidence="3 5" id="KW-0067">ATP-binding</keyword>
<dbReference type="GO" id="GO:0043758">
    <property type="term" value="F:acetate-CoA ligase (ADP-forming) activity"/>
    <property type="evidence" value="ECO:0007669"/>
    <property type="project" value="InterPro"/>
</dbReference>
<dbReference type="Pfam" id="PF13380">
    <property type="entry name" value="CoA_binding_2"/>
    <property type="match status" value="1"/>
</dbReference>
<evidence type="ECO:0000256" key="3">
    <source>
        <dbReference type="ARBA" id="ARBA00022840"/>
    </source>
</evidence>
<proteinExistence type="inferred from homology"/>
<evidence type="ECO:0000256" key="1">
    <source>
        <dbReference type="ARBA" id="ARBA00022598"/>
    </source>
</evidence>
<dbReference type="Pfam" id="PF13607">
    <property type="entry name" value="Succ_CoA_lig"/>
    <property type="match status" value="1"/>
</dbReference>
<dbReference type="SMART" id="SM00881">
    <property type="entry name" value="CoA_binding"/>
    <property type="match status" value="1"/>
</dbReference>
<dbReference type="Gene3D" id="3.30.1490.20">
    <property type="entry name" value="ATP-grasp fold, A domain"/>
    <property type="match status" value="1"/>
</dbReference>
<keyword evidence="1" id="KW-0436">Ligase</keyword>
<sequence>MSAHYLDKFFNPSAIAVIGASSRTNSVGMKVFANLLGANFAGQLYPVNPKHTKIQGYHAFPNVLDIPHAIDLAIITTPAQTVPIILDQCGKKNIKAAVIISAGFSESGNEGKEWEQSALNLAHHYNMRLIGPNCLGLMRPACGLNATFNNTFAMSGSIALVSQSGAICAAILDWAIDKRIGLSAMVSLGNAVDLDFGEILDFLAVDAETKSILLYIEGIHNARRFMSGLRAAARMKPVIVIKGGRLAQGSRAAYSHTGALVGDDDAFDAALRQAGAVRVMTIKQLFSAAEILSSNYRTQGNRLAIITNGGGAGVMAADRASELNIPLAPLNEHTITQLNQILPRAWSHQNPIDILGDATPERYHHTVKICAKDENIDGLLNILIPVAMSNPLKVAKQLLLDAKESTKPIIACWMGEHHVKSSWELFAQHNIPCFSTPEEAIEAFSYLAEYHHNQQLLLQVPEPRLHRPKHDVQGARLIIESVLGERRNLLSTMESKAILKAFAIPITSAIATHSANEALIAAETLQFPVVMKINSPDITHKQDAGGVKLNIEHAGAVRDTYHQLIENAKQYRPDANITGVTVEKMYKDPNNREVMIGVVRDKVFGPVITFGAGGTFVEIIRDRAVALPPLNPYLANHLIDRTRIAKLLGKFRNMLPANTDALLNVLLNVSAMVCELPYIREMDINPLLVNDKEAIAVDVRIVVDAPVTSTVPYQHMAICPYPSHLSSTWQMTDSTHITIRPIRPEDAQIEQEFVKNLSPQSRYFRFMEHLQELTLSTLIRFTQIDYDREMAFIATCKKIDKEIAIGVARYYMANDAGDTCEFGLVIADAWQNKGLGTRLMKVLQDAAKHRGVKMMRGEILAENKPMLDLVENLGFTVMSVADPKIKIASKQLT</sequence>
<keyword evidence="2 5" id="KW-0547">Nucleotide-binding</keyword>
<evidence type="ECO:0000256" key="5">
    <source>
        <dbReference type="PROSITE-ProRule" id="PRU00409"/>
    </source>
</evidence>
<gene>
    <name evidence="8" type="ORF">EKM59_08640</name>
</gene>
<dbReference type="SUPFAM" id="SSF56059">
    <property type="entry name" value="Glutathione synthetase ATP-binding domain-like"/>
    <property type="match status" value="1"/>
</dbReference>
<dbReference type="InterPro" id="IPR016181">
    <property type="entry name" value="Acyl_CoA_acyltransferase"/>
</dbReference>
<name>A0A3S0VML8_9GAMM</name>
<dbReference type="InterPro" id="IPR043938">
    <property type="entry name" value="Ligase_CoA_dom"/>
</dbReference>
<feature type="domain" description="N-acetyltransferase" evidence="7">
    <location>
        <begin position="737"/>
        <end position="893"/>
    </location>
</feature>
<evidence type="ECO:0000256" key="4">
    <source>
        <dbReference type="ARBA" id="ARBA00060888"/>
    </source>
</evidence>
<dbReference type="Proteomes" id="UP000288012">
    <property type="component" value="Unassembled WGS sequence"/>
</dbReference>
<dbReference type="EMBL" id="RZGR01000026">
    <property type="protein sequence ID" value="RUQ84503.1"/>
    <property type="molecule type" value="Genomic_DNA"/>
</dbReference>
<dbReference type="PROSITE" id="PS50975">
    <property type="entry name" value="ATP_GRASP"/>
    <property type="match status" value="1"/>
</dbReference>
<dbReference type="Gene3D" id="3.40.50.720">
    <property type="entry name" value="NAD(P)-binding Rossmann-like Domain"/>
    <property type="match status" value="1"/>
</dbReference>
<protein>
    <submittedName>
        <fullName evidence="8">Bifunctional acyl-CoA synthetase/GNAT family N-acetyltransferase</fullName>
    </submittedName>
</protein>
<dbReference type="GO" id="GO:0005524">
    <property type="term" value="F:ATP binding"/>
    <property type="evidence" value="ECO:0007669"/>
    <property type="project" value="UniProtKB-UniRule"/>
</dbReference>
<dbReference type="Gene3D" id="3.40.50.261">
    <property type="entry name" value="Succinyl-CoA synthetase domains"/>
    <property type="match status" value="2"/>
</dbReference>
<dbReference type="GO" id="GO:0016747">
    <property type="term" value="F:acyltransferase activity, transferring groups other than amino-acyl groups"/>
    <property type="evidence" value="ECO:0007669"/>
    <property type="project" value="InterPro"/>
</dbReference>
<feature type="domain" description="ATP-grasp" evidence="6">
    <location>
        <begin position="496"/>
        <end position="532"/>
    </location>
</feature>
<reference evidence="8 9" key="1">
    <citation type="submission" date="2018-12" db="EMBL/GenBank/DDBJ databases">
        <title>Legionella sp,whole genome shotgun sequence.</title>
        <authorList>
            <person name="Wu H."/>
        </authorList>
    </citation>
    <scope>NUCLEOTIDE SEQUENCE [LARGE SCALE GENOMIC DNA]</scope>
    <source>
        <strain evidence="9">km714</strain>
    </source>
</reference>
<dbReference type="Pfam" id="PF13302">
    <property type="entry name" value="Acetyltransf_3"/>
    <property type="match status" value="1"/>
</dbReference>
<dbReference type="InterPro" id="IPR011761">
    <property type="entry name" value="ATP-grasp"/>
</dbReference>
<dbReference type="InterPro" id="IPR016102">
    <property type="entry name" value="Succinyl-CoA_synth-like"/>
</dbReference>
<keyword evidence="9" id="KW-1185">Reference proteome</keyword>
<dbReference type="InterPro" id="IPR003781">
    <property type="entry name" value="CoA-bd"/>
</dbReference>
<evidence type="ECO:0000259" key="6">
    <source>
        <dbReference type="PROSITE" id="PS50975"/>
    </source>
</evidence>
<dbReference type="Gene3D" id="3.30.470.20">
    <property type="entry name" value="ATP-grasp fold, B domain"/>
    <property type="match status" value="1"/>
</dbReference>
<dbReference type="GO" id="GO:0046872">
    <property type="term" value="F:metal ion binding"/>
    <property type="evidence" value="ECO:0007669"/>
    <property type="project" value="InterPro"/>
</dbReference>
<dbReference type="InterPro" id="IPR036291">
    <property type="entry name" value="NAD(P)-bd_dom_sf"/>
</dbReference>
<dbReference type="Pfam" id="PF19045">
    <property type="entry name" value="Ligase_CoA_2"/>
    <property type="match status" value="1"/>
</dbReference>
<comment type="similarity">
    <text evidence="4">In the N-terminal section; belongs to the acetate CoA ligase alpha subunit family.</text>
</comment>
<dbReference type="AlphaFoldDB" id="A0A3S0VML8"/>
<dbReference type="InterPro" id="IPR000182">
    <property type="entry name" value="GNAT_dom"/>
</dbReference>
<dbReference type="RefSeq" id="WP_127057402.1">
    <property type="nucleotide sequence ID" value="NZ_RZGR01000026.1"/>
</dbReference>
<dbReference type="FunFam" id="3.30.1490.20:FF:000020">
    <property type="entry name" value="Protein lysine acetyltransferase"/>
    <property type="match status" value="1"/>
</dbReference>
<accession>A0A3S0VML8</accession>
<dbReference type="PANTHER" id="PTHR43334">
    <property type="entry name" value="ACETATE--COA LIGASE [ADP-FORMING]"/>
    <property type="match status" value="1"/>
</dbReference>
<dbReference type="PANTHER" id="PTHR43334:SF1">
    <property type="entry name" value="3-HYDROXYPROPIONATE--COA LIGASE [ADP-FORMING]"/>
    <property type="match status" value="1"/>
</dbReference>
<comment type="caution">
    <text evidence="8">The sequence shown here is derived from an EMBL/GenBank/DDBJ whole genome shotgun (WGS) entry which is preliminary data.</text>
</comment>
<dbReference type="InterPro" id="IPR032875">
    <property type="entry name" value="Succ_CoA_lig_flav_dom"/>
</dbReference>
<dbReference type="SUPFAM" id="SSF52210">
    <property type="entry name" value="Succinyl-CoA synthetase domains"/>
    <property type="match status" value="2"/>
</dbReference>
<dbReference type="Gene3D" id="3.40.630.30">
    <property type="match status" value="1"/>
</dbReference>
<evidence type="ECO:0000313" key="8">
    <source>
        <dbReference type="EMBL" id="RUQ84503.1"/>
    </source>
</evidence>
<evidence type="ECO:0000259" key="7">
    <source>
        <dbReference type="PROSITE" id="PS51186"/>
    </source>
</evidence>
<dbReference type="Pfam" id="PF13549">
    <property type="entry name" value="ATP-grasp_5"/>
    <property type="match status" value="1"/>
</dbReference>
<dbReference type="SUPFAM" id="SSF51735">
    <property type="entry name" value="NAD(P)-binding Rossmann-fold domains"/>
    <property type="match status" value="1"/>
</dbReference>
<dbReference type="CDD" id="cd04301">
    <property type="entry name" value="NAT_SF"/>
    <property type="match status" value="1"/>
</dbReference>
<dbReference type="SUPFAM" id="SSF55729">
    <property type="entry name" value="Acyl-CoA N-acyltransferases (Nat)"/>
    <property type="match status" value="1"/>
</dbReference>
<dbReference type="InterPro" id="IPR051538">
    <property type="entry name" value="Acyl-CoA_Synth/Transferase"/>
</dbReference>
<evidence type="ECO:0000313" key="9">
    <source>
        <dbReference type="Proteomes" id="UP000288012"/>
    </source>
</evidence>
<organism evidence="8 9">
    <name type="scientific">Legionella septentrionalis</name>
    <dbReference type="NCBI Taxonomy" id="2498109"/>
    <lineage>
        <taxon>Bacteria</taxon>
        <taxon>Pseudomonadati</taxon>
        <taxon>Pseudomonadota</taxon>
        <taxon>Gammaproteobacteria</taxon>
        <taxon>Legionellales</taxon>
        <taxon>Legionellaceae</taxon>
        <taxon>Legionella</taxon>
    </lineage>
</organism>
<evidence type="ECO:0000256" key="2">
    <source>
        <dbReference type="ARBA" id="ARBA00022741"/>
    </source>
</evidence>